<organism evidence="2 3">
    <name type="scientific">Mangrovivirga halotolerans</name>
    <dbReference type="NCBI Taxonomy" id="2993936"/>
    <lineage>
        <taxon>Bacteria</taxon>
        <taxon>Pseudomonadati</taxon>
        <taxon>Bacteroidota</taxon>
        <taxon>Cytophagia</taxon>
        <taxon>Cytophagales</taxon>
        <taxon>Mangrovivirgaceae</taxon>
        <taxon>Mangrovivirga</taxon>
    </lineage>
</organism>
<dbReference type="EMBL" id="JAPFQN010000005">
    <property type="protein sequence ID" value="MCX2743835.1"/>
    <property type="molecule type" value="Genomic_DNA"/>
</dbReference>
<evidence type="ECO:0008006" key="4">
    <source>
        <dbReference type="Google" id="ProtNLM"/>
    </source>
</evidence>
<protein>
    <recommendedName>
        <fullName evidence="4">Transporter</fullName>
    </recommendedName>
</protein>
<feature type="chain" id="PRO_5046663976" description="Transporter" evidence="1">
    <location>
        <begin position="24"/>
        <end position="300"/>
    </location>
</feature>
<keyword evidence="3" id="KW-1185">Reference proteome</keyword>
<feature type="signal peptide" evidence="1">
    <location>
        <begin position="1"/>
        <end position="23"/>
    </location>
</feature>
<dbReference type="RefSeq" id="WP_266056287.1">
    <property type="nucleotide sequence ID" value="NZ_JAPFQN010000005.1"/>
</dbReference>
<evidence type="ECO:0000313" key="3">
    <source>
        <dbReference type="Proteomes" id="UP001209885"/>
    </source>
</evidence>
<accession>A0ABT3RQE6</accession>
<gene>
    <name evidence="2" type="ORF">OO013_08160</name>
</gene>
<evidence type="ECO:0000313" key="2">
    <source>
        <dbReference type="EMBL" id="MCX2743835.1"/>
    </source>
</evidence>
<proteinExistence type="predicted"/>
<sequence>MKRLIHFSRMLVILLLLNFTAFGQDDNESPSMDEIAKKLANPNATLGQMLFPIDYIKYNGDIDGANNQHGFLLNFQPSLPIPLSEGLNLYVRPLIPIYLSQPVIDENGFKKEASFGNISADIAVGKTWPSKWITLVGVFGGFPTASNDALRSKQVTLGPELMIAKLTSFGALGFILSHAWGVGDPTDPDVSSSTVLPDDYWIAADGSTSASITAGQYFYTIMLKNGWQITASPTYSYNHNGTEGNKFTFPIGTGAQKVIIAGKIPIRFGLQYWYYVASPDSFGPQHQVRFTLAPVIPLPW</sequence>
<comment type="caution">
    <text evidence="2">The sequence shown here is derived from an EMBL/GenBank/DDBJ whole genome shotgun (WGS) entry which is preliminary data.</text>
</comment>
<keyword evidence="1" id="KW-0732">Signal</keyword>
<evidence type="ECO:0000256" key="1">
    <source>
        <dbReference type="SAM" id="SignalP"/>
    </source>
</evidence>
<name>A0ABT3RQE6_9BACT</name>
<dbReference type="Proteomes" id="UP001209885">
    <property type="component" value="Unassembled WGS sequence"/>
</dbReference>
<reference evidence="2 3" key="1">
    <citation type="submission" date="2022-11" db="EMBL/GenBank/DDBJ databases">
        <title>The characterization of three novel Bacteroidetes species and genomic analysis of their roles in tidal elemental geochemical cycles.</title>
        <authorList>
            <person name="Ma K."/>
        </authorList>
    </citation>
    <scope>NUCLEOTIDE SEQUENCE [LARGE SCALE GENOMIC DNA]</scope>
    <source>
        <strain evidence="2 3">M17</strain>
    </source>
</reference>